<sequence length="153" mass="17319">MVIIYRGLQAASSKAAITATEEEALAIHVFLERLCGALREDIAALKQDMETVVKDIKNDLGELQRVATLEQATITSEEELNTHQRTLMELCDTNDYVTCLFRKVAPELMDKDNVLDHLHRVGHPTTSPGMQQDFLTCLHHYQQKEIIMVAVRD</sequence>
<proteinExistence type="predicted"/>
<dbReference type="Proteomes" id="UP001066276">
    <property type="component" value="Chromosome 11"/>
</dbReference>
<protein>
    <submittedName>
        <fullName evidence="1">Uncharacterized protein</fullName>
    </submittedName>
</protein>
<reference evidence="1" key="1">
    <citation type="journal article" date="2022" name="bioRxiv">
        <title>Sequencing and chromosome-scale assembly of the giantPleurodeles waltlgenome.</title>
        <authorList>
            <person name="Brown T."/>
            <person name="Elewa A."/>
            <person name="Iarovenko S."/>
            <person name="Subramanian E."/>
            <person name="Araus A.J."/>
            <person name="Petzold A."/>
            <person name="Susuki M."/>
            <person name="Suzuki K.-i.T."/>
            <person name="Hayashi T."/>
            <person name="Toyoda A."/>
            <person name="Oliveira C."/>
            <person name="Osipova E."/>
            <person name="Leigh N.D."/>
            <person name="Simon A."/>
            <person name="Yun M.H."/>
        </authorList>
    </citation>
    <scope>NUCLEOTIDE SEQUENCE</scope>
    <source>
        <strain evidence="1">20211129_DDA</strain>
        <tissue evidence="1">Liver</tissue>
    </source>
</reference>
<gene>
    <name evidence="1" type="ORF">NDU88_004257</name>
</gene>
<evidence type="ECO:0000313" key="2">
    <source>
        <dbReference type="Proteomes" id="UP001066276"/>
    </source>
</evidence>
<organism evidence="1 2">
    <name type="scientific">Pleurodeles waltl</name>
    <name type="common">Iberian ribbed newt</name>
    <dbReference type="NCBI Taxonomy" id="8319"/>
    <lineage>
        <taxon>Eukaryota</taxon>
        <taxon>Metazoa</taxon>
        <taxon>Chordata</taxon>
        <taxon>Craniata</taxon>
        <taxon>Vertebrata</taxon>
        <taxon>Euteleostomi</taxon>
        <taxon>Amphibia</taxon>
        <taxon>Batrachia</taxon>
        <taxon>Caudata</taxon>
        <taxon>Salamandroidea</taxon>
        <taxon>Salamandridae</taxon>
        <taxon>Pleurodelinae</taxon>
        <taxon>Pleurodeles</taxon>
    </lineage>
</organism>
<dbReference type="EMBL" id="JANPWB010000015">
    <property type="protein sequence ID" value="KAJ1091130.1"/>
    <property type="molecule type" value="Genomic_DNA"/>
</dbReference>
<comment type="caution">
    <text evidence="1">The sequence shown here is derived from an EMBL/GenBank/DDBJ whole genome shotgun (WGS) entry which is preliminary data.</text>
</comment>
<dbReference type="AlphaFoldDB" id="A0AAV7LU46"/>
<name>A0AAV7LU46_PLEWA</name>
<accession>A0AAV7LU46</accession>
<evidence type="ECO:0000313" key="1">
    <source>
        <dbReference type="EMBL" id="KAJ1091130.1"/>
    </source>
</evidence>
<keyword evidence="2" id="KW-1185">Reference proteome</keyword>